<dbReference type="Pfam" id="PF22640">
    <property type="entry name" value="ManC_GMP_beta-helix"/>
    <property type="match status" value="1"/>
</dbReference>
<dbReference type="InterPro" id="IPR014710">
    <property type="entry name" value="RmlC-like_jellyroll"/>
</dbReference>
<dbReference type="InterPro" id="IPR029044">
    <property type="entry name" value="Nucleotide-diphossugar_trans"/>
</dbReference>
<dbReference type="GO" id="GO:0005525">
    <property type="term" value="F:GTP binding"/>
    <property type="evidence" value="ECO:0007669"/>
    <property type="project" value="UniProtKB-KW"/>
</dbReference>
<feature type="domain" description="MannoseP isomerase/GMP-like beta-helix" evidence="11">
    <location>
        <begin position="302"/>
        <end position="355"/>
    </location>
</feature>
<dbReference type="CDD" id="cd02509">
    <property type="entry name" value="GDP-M1P_Guanylyltransferase"/>
    <property type="match status" value="1"/>
</dbReference>
<evidence type="ECO:0000256" key="8">
    <source>
        <dbReference type="RuleBase" id="RU004190"/>
    </source>
</evidence>
<feature type="domain" description="Mannose-6-phosphate isomerase type II C-terminal" evidence="10">
    <location>
        <begin position="365"/>
        <end position="473"/>
    </location>
</feature>
<comment type="catalytic activity">
    <reaction evidence="7">
        <text>alpha-D-mannose 1-phosphate + GTP + H(+) = GDP-alpha-D-mannose + diphosphate</text>
        <dbReference type="Rhea" id="RHEA:15229"/>
        <dbReference type="ChEBI" id="CHEBI:15378"/>
        <dbReference type="ChEBI" id="CHEBI:33019"/>
        <dbReference type="ChEBI" id="CHEBI:37565"/>
        <dbReference type="ChEBI" id="CHEBI:57527"/>
        <dbReference type="ChEBI" id="CHEBI:58409"/>
        <dbReference type="EC" id="2.7.7.13"/>
    </reaction>
</comment>
<dbReference type="SUPFAM" id="SSF53448">
    <property type="entry name" value="Nucleotide-diphospho-sugar transferases"/>
    <property type="match status" value="1"/>
</dbReference>
<comment type="similarity">
    <text evidence="1 8">Belongs to the mannose-6-phosphate isomerase type 2 family.</text>
</comment>
<dbReference type="InterPro" id="IPR005835">
    <property type="entry name" value="NTP_transferase_dom"/>
</dbReference>
<evidence type="ECO:0000256" key="3">
    <source>
        <dbReference type="ARBA" id="ARBA00022679"/>
    </source>
</evidence>
<dbReference type="Proteomes" id="UP000277498">
    <property type="component" value="Unassembled WGS sequence"/>
</dbReference>
<dbReference type="EC" id="2.7.7.13" evidence="2"/>
<evidence type="ECO:0000313" key="13">
    <source>
        <dbReference type="Proteomes" id="UP000277498"/>
    </source>
</evidence>
<feature type="domain" description="Nucleotidyl transferase" evidence="9">
    <location>
        <begin position="8"/>
        <end position="286"/>
    </location>
</feature>
<sequence>MVLQTITPVLLCGGAGTRLWPLSRKSYPKQFALETGGRTLFQASAGRLSGGNEAIAFTAPLTVTGSDFRFIVTEQLAAAGIDPGPILIEPAPRNTAPAILAAALHLHDQDPEAIALVAPSDHAIPDEAAFQAAVARGLPALREGRLVTFGITPDRPETGYGYLELAAPAGEDPVALRRFVEKPDAARAAAMLAEGNYLWNAGIFLFRVADLLAAARAFVPDMLARVREALDEGRSDLGFLRLGESAWNGLEDLSIDYAVMEKADNLSVVPFSDGWSDLGGWDAVWREGDPDAAGVVTSDHATAIDCENSLLRSESGAVELVGIGLKNVIAVAMQDAVLVADASRAQDVKKAVAALKAKGARQAETLPRDYRPWGWYESLVIGSRFQVKRIHVHPGAALSLQSHHHRSEHWIVVEGTARVTVDDTVTLVTENQSVYIPLGAVHRMENPGKLPMVLIEVQTGSYFGEDDIIRYEDVYARGQGAKG</sequence>
<dbReference type="FunFam" id="2.60.120.10:FF:000032">
    <property type="entry name" value="Mannose-1-phosphate guanylyltransferase/mannose-6-phosphate isomerase"/>
    <property type="match status" value="1"/>
</dbReference>
<dbReference type="Gene3D" id="2.60.120.10">
    <property type="entry name" value="Jelly Rolls"/>
    <property type="match status" value="1"/>
</dbReference>
<dbReference type="InterPro" id="IPR006375">
    <property type="entry name" value="Man1P_GuaTrfase/Man6P_Isoase"/>
</dbReference>
<evidence type="ECO:0000256" key="7">
    <source>
        <dbReference type="ARBA" id="ARBA00047343"/>
    </source>
</evidence>
<dbReference type="AlphaFoldDB" id="A0A3P5XQG0"/>
<name>A0A3P5XQG0_9RHOB</name>
<dbReference type="InterPro" id="IPR011051">
    <property type="entry name" value="RmlC_Cupin_sf"/>
</dbReference>
<evidence type="ECO:0000313" key="12">
    <source>
        <dbReference type="EMBL" id="VDC33915.1"/>
    </source>
</evidence>
<dbReference type="InterPro" id="IPR054566">
    <property type="entry name" value="ManC/GMP-like_b-helix"/>
</dbReference>
<accession>A0A3P5XQG0</accession>
<keyword evidence="4" id="KW-0548">Nucleotidyltransferase</keyword>
<dbReference type="InterPro" id="IPR001538">
    <property type="entry name" value="Man6P_isomerase-2_C"/>
</dbReference>
<evidence type="ECO:0000256" key="5">
    <source>
        <dbReference type="ARBA" id="ARBA00022741"/>
    </source>
</evidence>
<dbReference type="EMBL" id="UXAW01000136">
    <property type="protein sequence ID" value="VDC33915.1"/>
    <property type="molecule type" value="Genomic_DNA"/>
</dbReference>
<keyword evidence="13" id="KW-1185">Reference proteome</keyword>
<dbReference type="Gene3D" id="3.90.550.10">
    <property type="entry name" value="Spore Coat Polysaccharide Biosynthesis Protein SpsA, Chain A"/>
    <property type="match status" value="1"/>
</dbReference>
<reference evidence="12 13" key="1">
    <citation type="submission" date="2018-11" db="EMBL/GenBank/DDBJ databases">
        <authorList>
            <person name="Criscuolo A."/>
        </authorList>
    </citation>
    <scope>NUCLEOTIDE SEQUENCE [LARGE SCALE GENOMIC DNA]</scope>
    <source>
        <strain evidence="12">ACIP111625</strain>
    </source>
</reference>
<dbReference type="CDD" id="cd02213">
    <property type="entry name" value="cupin_PMI_typeII_C"/>
    <property type="match status" value="1"/>
</dbReference>
<dbReference type="InterPro" id="IPR049577">
    <property type="entry name" value="GMPP_N"/>
</dbReference>
<proteinExistence type="inferred from homology"/>
<dbReference type="PANTHER" id="PTHR46390:SF1">
    <property type="entry name" value="MANNOSE-1-PHOSPHATE GUANYLYLTRANSFERASE"/>
    <property type="match status" value="1"/>
</dbReference>
<keyword evidence="5" id="KW-0547">Nucleotide-binding</keyword>
<dbReference type="GO" id="GO:0000271">
    <property type="term" value="P:polysaccharide biosynthetic process"/>
    <property type="evidence" value="ECO:0007669"/>
    <property type="project" value="InterPro"/>
</dbReference>
<dbReference type="RefSeq" id="WP_124088780.1">
    <property type="nucleotide sequence ID" value="NZ_UXAW01000136.1"/>
</dbReference>
<dbReference type="Pfam" id="PF00483">
    <property type="entry name" value="NTP_transferase"/>
    <property type="match status" value="1"/>
</dbReference>
<gene>
    <name evidence="12" type="primary">algA</name>
    <name evidence="12" type="ORF">XINFAN_04119</name>
</gene>
<evidence type="ECO:0000256" key="4">
    <source>
        <dbReference type="ARBA" id="ARBA00022695"/>
    </source>
</evidence>
<dbReference type="SUPFAM" id="SSF51182">
    <property type="entry name" value="RmlC-like cupins"/>
    <property type="match status" value="1"/>
</dbReference>
<protein>
    <recommendedName>
        <fullName evidence="2">mannose-1-phosphate guanylyltransferase</fullName>
        <ecNumber evidence="2">2.7.7.13</ecNumber>
    </recommendedName>
</protein>
<evidence type="ECO:0000259" key="10">
    <source>
        <dbReference type="Pfam" id="PF01050"/>
    </source>
</evidence>
<dbReference type="InterPro" id="IPR051161">
    <property type="entry name" value="Mannose-6P_isomerase_type2"/>
</dbReference>
<dbReference type="GO" id="GO:0004475">
    <property type="term" value="F:mannose-1-phosphate guanylyltransferase (GTP) activity"/>
    <property type="evidence" value="ECO:0007669"/>
    <property type="project" value="UniProtKB-EC"/>
</dbReference>
<evidence type="ECO:0000256" key="1">
    <source>
        <dbReference type="ARBA" id="ARBA00006115"/>
    </source>
</evidence>
<dbReference type="PANTHER" id="PTHR46390">
    <property type="entry name" value="MANNOSE-1-PHOSPHATE GUANYLYLTRANSFERASE"/>
    <property type="match status" value="1"/>
</dbReference>
<organism evidence="12 13">
    <name type="scientific">Pseudogemmobacter humi</name>
    <dbReference type="NCBI Taxonomy" id="2483812"/>
    <lineage>
        <taxon>Bacteria</taxon>
        <taxon>Pseudomonadati</taxon>
        <taxon>Pseudomonadota</taxon>
        <taxon>Alphaproteobacteria</taxon>
        <taxon>Rhodobacterales</taxon>
        <taxon>Paracoccaceae</taxon>
        <taxon>Pseudogemmobacter</taxon>
    </lineage>
</organism>
<dbReference type="NCBIfam" id="TIGR01479">
    <property type="entry name" value="GMP_PMI"/>
    <property type="match status" value="1"/>
</dbReference>
<dbReference type="OrthoDB" id="9806359at2"/>
<evidence type="ECO:0000256" key="2">
    <source>
        <dbReference type="ARBA" id="ARBA00012387"/>
    </source>
</evidence>
<evidence type="ECO:0000259" key="9">
    <source>
        <dbReference type="Pfam" id="PF00483"/>
    </source>
</evidence>
<keyword evidence="6" id="KW-0342">GTP-binding</keyword>
<dbReference type="Pfam" id="PF01050">
    <property type="entry name" value="MannoseP_isomer"/>
    <property type="match status" value="1"/>
</dbReference>
<dbReference type="GO" id="GO:0009298">
    <property type="term" value="P:GDP-mannose biosynthetic process"/>
    <property type="evidence" value="ECO:0007669"/>
    <property type="project" value="TreeGrafter"/>
</dbReference>
<keyword evidence="3" id="KW-0808">Transferase</keyword>
<evidence type="ECO:0000256" key="6">
    <source>
        <dbReference type="ARBA" id="ARBA00023134"/>
    </source>
</evidence>
<evidence type="ECO:0000259" key="11">
    <source>
        <dbReference type="Pfam" id="PF22640"/>
    </source>
</evidence>